<evidence type="ECO:0000259" key="2">
    <source>
        <dbReference type="Pfam" id="PF01882"/>
    </source>
</evidence>
<dbReference type="AlphaFoldDB" id="A0A975IP00"/>
<dbReference type="Pfam" id="PF01882">
    <property type="entry name" value="DUF58"/>
    <property type="match status" value="1"/>
</dbReference>
<keyword evidence="1" id="KW-0812">Transmembrane</keyword>
<protein>
    <submittedName>
        <fullName evidence="3">DUF58 domain-containing protein</fullName>
    </submittedName>
</protein>
<feature type="transmembrane region" description="Helical" evidence="1">
    <location>
        <begin position="70"/>
        <end position="89"/>
    </location>
</feature>
<keyword evidence="4" id="KW-1185">Reference proteome</keyword>
<dbReference type="RefSeq" id="WP_210899467.1">
    <property type="nucleotide sequence ID" value="NZ_CP071696.1"/>
</dbReference>
<feature type="domain" description="DUF58" evidence="2">
    <location>
        <begin position="224"/>
        <end position="398"/>
    </location>
</feature>
<keyword evidence="1" id="KW-0472">Membrane</keyword>
<sequence>MSTGAAPRRPGGGFYIVVDGLVDAGRRTRSVAAAAGRAVRSVVTPTGVAVAGGGLASLVLWAWFGWVEGLVIGAGVAAMLVVSAVLLFGRNGAGLVLGLPQERVVVGDPASVRITGRRGSGRGGNVEIPVGEEVVRRMLPGGAVDVSLEVPAVRRGVVSVGPVRSVRGDPFGLMRRELVRSGEAVLYVHPRTIALPTLSTGFLRDLEGAQTRDLTASDVAFHALREYVPGDDRRHIHWRSTARTGTFMVRQYEETRRSHLVVLLDAGADAYADDEEFELAVSVAASLGSRAIRDARSLGALVTAPGARAGAAAGTDSAVRSLPTVSPERLLDAMCGVERDEEAAGLPEAARAVADTMPGVSLACLVTGSLRGTAELRQAARRLPNGVEVVAVECVPAAAPTVRAAGGLTVRTIGTLAELRAMLQRTASS</sequence>
<dbReference type="Proteomes" id="UP000671914">
    <property type="component" value="Chromosome"/>
</dbReference>
<gene>
    <name evidence="3" type="ORF">G127AT_02580</name>
</gene>
<organism evidence="3 4">
    <name type="scientific">Agromyces archimandritae</name>
    <dbReference type="NCBI Taxonomy" id="2781962"/>
    <lineage>
        <taxon>Bacteria</taxon>
        <taxon>Bacillati</taxon>
        <taxon>Actinomycetota</taxon>
        <taxon>Actinomycetes</taxon>
        <taxon>Micrococcales</taxon>
        <taxon>Microbacteriaceae</taxon>
        <taxon>Agromyces</taxon>
    </lineage>
</organism>
<keyword evidence="1" id="KW-1133">Transmembrane helix</keyword>
<dbReference type="KEGG" id="aarc:G127AT_02580"/>
<evidence type="ECO:0000313" key="3">
    <source>
        <dbReference type="EMBL" id="QTX05138.1"/>
    </source>
</evidence>
<reference evidence="3" key="1">
    <citation type="submission" date="2021-03" db="EMBL/GenBank/DDBJ databases">
        <title>Agromyces archimandritus sp. nov., isolated from the cockroach Archimandrita tessellata.</title>
        <authorList>
            <person name="Guzman J."/>
            <person name="Ortuzar M."/>
            <person name="Poehlein A."/>
            <person name="Daniel R."/>
            <person name="Trujillo M."/>
            <person name="Vilcinskas A."/>
        </authorList>
    </citation>
    <scope>NUCLEOTIDE SEQUENCE</scope>
    <source>
        <strain evidence="3">G127AT</strain>
    </source>
</reference>
<name>A0A975IP00_9MICO</name>
<accession>A0A975IP00</accession>
<dbReference type="InterPro" id="IPR002881">
    <property type="entry name" value="DUF58"/>
</dbReference>
<dbReference type="PANTHER" id="PTHR34351">
    <property type="entry name" value="SLR1927 PROTEIN-RELATED"/>
    <property type="match status" value="1"/>
</dbReference>
<proteinExistence type="predicted"/>
<evidence type="ECO:0000256" key="1">
    <source>
        <dbReference type="SAM" id="Phobius"/>
    </source>
</evidence>
<evidence type="ECO:0000313" key="4">
    <source>
        <dbReference type="Proteomes" id="UP000671914"/>
    </source>
</evidence>
<feature type="transmembrane region" description="Helical" evidence="1">
    <location>
        <begin position="42"/>
        <end position="64"/>
    </location>
</feature>
<dbReference type="PANTHER" id="PTHR34351:SF1">
    <property type="entry name" value="SLR1927 PROTEIN"/>
    <property type="match status" value="1"/>
</dbReference>
<dbReference type="EMBL" id="CP071696">
    <property type="protein sequence ID" value="QTX05138.1"/>
    <property type="molecule type" value="Genomic_DNA"/>
</dbReference>